<keyword evidence="4" id="KW-1133">Transmembrane helix</keyword>
<dbReference type="EMBL" id="CP020946">
    <property type="protein sequence ID" value="ASD63290.1"/>
    <property type="molecule type" value="Genomic_DNA"/>
</dbReference>
<feature type="domain" description="Methyl-accepting transducer" evidence="5">
    <location>
        <begin position="356"/>
        <end position="585"/>
    </location>
</feature>
<keyword evidence="1" id="KW-0145">Chemotaxis</keyword>
<evidence type="ECO:0000313" key="7">
    <source>
        <dbReference type="Proteomes" id="UP000197003"/>
    </source>
</evidence>
<sequence>MFFRGFRKLSFTQQLTLPIALVGTVVLGGIAFLAVQDSFRDAKKAAHSMSEEMGRKYAQQIKSYLDKSFAQAEVVGRHFAMETETHQQDRRKSYQLLREVLKSDSQYLATWSAWEPNAYDGKDAQFANTEYHEKTGRVYPWWVRQGDEIIFKTLLNEETPDLGDWYFQPMQSKQSMLVEPYKDTVNGKELVMTSAVYTVVQNGTAKGLVGIDISLDKIKELVAEIRPFADSQSFLVSDKMMVVAGPHQDEVMQEYKAGAALQALLQKHEIGSIDIDTERGKEFFLVMPVSIYDLSQKWTLVIRTPEKTILASAYASLWRQLGFSLVGLLMLMSVVYFGAKRSEKKISTLSQGLSTSSAGITEDIQHLNSTGGQLAESSTRAAASIEETVASLEEITSMVRLNTGNAQNAAMLSGDSARLAKTGEEKILELVQTMTQIESSSQKIEEIISIIDDIAFQTNLLALNASVEAARAGEHGKGFAVVAEAVRSLAQRSAVAAKDITQLISTSVVQVKQGTVLVRANGDVLKQMSLSIEKVATLNSEIANASQQQSAGIEQINVAINQLDQVIQSNAAEAGEIVNTAAHISEKSEVMNSTVKVLSAA</sequence>
<feature type="transmembrane region" description="Helical" evidence="4">
    <location>
        <begin position="15"/>
        <end position="35"/>
    </location>
</feature>
<dbReference type="Pfam" id="PF22673">
    <property type="entry name" value="MCP-like_PDC_1"/>
    <property type="match status" value="1"/>
</dbReference>
<dbReference type="PANTHER" id="PTHR43531">
    <property type="entry name" value="PROTEIN ICFG"/>
    <property type="match status" value="1"/>
</dbReference>
<accession>A0A1Z3N737</accession>
<dbReference type="PROSITE" id="PS50111">
    <property type="entry name" value="CHEMOTAXIS_TRANSDUC_2"/>
    <property type="match status" value="1"/>
</dbReference>
<evidence type="ECO:0000313" key="6">
    <source>
        <dbReference type="EMBL" id="ASD63290.1"/>
    </source>
</evidence>
<dbReference type="Proteomes" id="UP000197003">
    <property type="component" value="Chromosome"/>
</dbReference>
<dbReference type="PRINTS" id="PR00260">
    <property type="entry name" value="CHEMTRNSDUCR"/>
</dbReference>
<evidence type="ECO:0000256" key="3">
    <source>
        <dbReference type="PROSITE-ProRule" id="PRU00284"/>
    </source>
</evidence>
<dbReference type="SMART" id="SM00283">
    <property type="entry name" value="MA"/>
    <property type="match status" value="1"/>
</dbReference>
<evidence type="ECO:0000256" key="1">
    <source>
        <dbReference type="ARBA" id="ARBA00022500"/>
    </source>
</evidence>
<protein>
    <submittedName>
        <fullName evidence="6">Chemotaxis protein</fullName>
    </submittedName>
</protein>
<dbReference type="Gene3D" id="3.30.450.20">
    <property type="entry name" value="PAS domain"/>
    <property type="match status" value="2"/>
</dbReference>
<evidence type="ECO:0000256" key="2">
    <source>
        <dbReference type="ARBA" id="ARBA00029447"/>
    </source>
</evidence>
<comment type="similarity">
    <text evidence="2">Belongs to the methyl-accepting chemotaxis (MCP) protein family.</text>
</comment>
<dbReference type="PANTHER" id="PTHR43531:SF11">
    <property type="entry name" value="METHYL-ACCEPTING CHEMOTAXIS PROTEIN 3"/>
    <property type="match status" value="1"/>
</dbReference>
<dbReference type="OrthoDB" id="5287663at2"/>
<evidence type="ECO:0000259" key="5">
    <source>
        <dbReference type="PROSITE" id="PS50111"/>
    </source>
</evidence>
<reference evidence="6 7" key="1">
    <citation type="submission" date="2017-04" db="EMBL/GenBank/DDBJ databases">
        <title>Whole genome sequence of Bdellovibrio bacteriovorus strain SSB218315.</title>
        <authorList>
            <person name="Oyedara O."/>
            <person name="Rodriguez-Perez M.A."/>
        </authorList>
    </citation>
    <scope>NUCLEOTIDE SEQUENCE [LARGE SCALE GENOMIC DNA]</scope>
    <source>
        <strain evidence="6 7">SSB218315</strain>
    </source>
</reference>
<dbReference type="SUPFAM" id="SSF58104">
    <property type="entry name" value="Methyl-accepting chemotaxis protein (MCP) signaling domain"/>
    <property type="match status" value="1"/>
</dbReference>
<keyword evidence="4" id="KW-0812">Transmembrane</keyword>
<gene>
    <name evidence="6" type="ORF">B9G79_06755</name>
</gene>
<dbReference type="InterPro" id="IPR004089">
    <property type="entry name" value="MCPsignal_dom"/>
</dbReference>
<dbReference type="GO" id="GO:0016020">
    <property type="term" value="C:membrane"/>
    <property type="evidence" value="ECO:0007669"/>
    <property type="project" value="InterPro"/>
</dbReference>
<keyword evidence="4" id="KW-0472">Membrane</keyword>
<dbReference type="Gene3D" id="1.10.287.950">
    <property type="entry name" value="Methyl-accepting chemotaxis protein"/>
    <property type="match status" value="1"/>
</dbReference>
<dbReference type="GO" id="GO:0006935">
    <property type="term" value="P:chemotaxis"/>
    <property type="evidence" value="ECO:0007669"/>
    <property type="project" value="UniProtKB-KW"/>
</dbReference>
<name>A0A1Z3N737_BDEBC</name>
<dbReference type="Pfam" id="PF00015">
    <property type="entry name" value="MCPsignal"/>
    <property type="match status" value="1"/>
</dbReference>
<organism evidence="6 7">
    <name type="scientific">Bdellovibrio bacteriovorus</name>
    <dbReference type="NCBI Taxonomy" id="959"/>
    <lineage>
        <taxon>Bacteria</taxon>
        <taxon>Pseudomonadati</taxon>
        <taxon>Bdellovibrionota</taxon>
        <taxon>Bdellovibrionia</taxon>
        <taxon>Bdellovibrionales</taxon>
        <taxon>Pseudobdellovibrionaceae</taxon>
        <taxon>Bdellovibrio</taxon>
    </lineage>
</organism>
<feature type="transmembrane region" description="Helical" evidence="4">
    <location>
        <begin position="321"/>
        <end position="339"/>
    </location>
</feature>
<dbReference type="InterPro" id="IPR004090">
    <property type="entry name" value="Chemotax_Me-accpt_rcpt"/>
</dbReference>
<dbReference type="AlphaFoldDB" id="A0A1Z3N737"/>
<proteinExistence type="inferred from homology"/>
<dbReference type="GO" id="GO:0004888">
    <property type="term" value="F:transmembrane signaling receptor activity"/>
    <property type="evidence" value="ECO:0007669"/>
    <property type="project" value="InterPro"/>
</dbReference>
<dbReference type="CDD" id="cd12913">
    <property type="entry name" value="PDC1_MCP_like"/>
    <property type="match status" value="1"/>
</dbReference>
<dbReference type="GO" id="GO:0007165">
    <property type="term" value="P:signal transduction"/>
    <property type="evidence" value="ECO:0007669"/>
    <property type="project" value="UniProtKB-KW"/>
</dbReference>
<evidence type="ECO:0000256" key="4">
    <source>
        <dbReference type="SAM" id="Phobius"/>
    </source>
</evidence>
<keyword evidence="3" id="KW-0807">Transducer</keyword>
<dbReference type="InterPro" id="IPR051310">
    <property type="entry name" value="MCP_chemotaxis"/>
</dbReference>